<evidence type="ECO:0000256" key="16">
    <source>
        <dbReference type="SAM" id="Phobius"/>
    </source>
</evidence>
<evidence type="ECO:0000259" key="18">
    <source>
        <dbReference type="SMART" id="SM00936"/>
    </source>
</evidence>
<keyword evidence="8" id="KW-0378">Hydrolase</keyword>
<dbReference type="Pfam" id="PF00768">
    <property type="entry name" value="Peptidase_S11"/>
    <property type="match status" value="1"/>
</dbReference>
<keyword evidence="6" id="KW-0645">Protease</keyword>
<dbReference type="PANTHER" id="PTHR21581">
    <property type="entry name" value="D-ALANYL-D-ALANINE CARBOXYPEPTIDASE"/>
    <property type="match status" value="1"/>
</dbReference>
<dbReference type="InterPro" id="IPR001967">
    <property type="entry name" value="Peptidase_S11_N"/>
</dbReference>
<dbReference type="InterPro" id="IPR012338">
    <property type="entry name" value="Beta-lactam/transpept-like"/>
</dbReference>
<dbReference type="SUPFAM" id="SSF56601">
    <property type="entry name" value="beta-lactamase/transpeptidase-like"/>
    <property type="match status" value="1"/>
</dbReference>
<feature type="active site" description="Proton acceptor" evidence="13">
    <location>
        <position position="71"/>
    </location>
</feature>
<dbReference type="GO" id="GO:0008360">
    <property type="term" value="P:regulation of cell shape"/>
    <property type="evidence" value="ECO:0007669"/>
    <property type="project" value="UniProtKB-KW"/>
</dbReference>
<evidence type="ECO:0000256" key="12">
    <source>
        <dbReference type="ARBA" id="ARBA00034000"/>
    </source>
</evidence>
<dbReference type="Gene3D" id="2.60.410.10">
    <property type="entry name" value="D-Ala-D-Ala carboxypeptidase, C-terminal domain"/>
    <property type="match status" value="1"/>
</dbReference>
<dbReference type="GO" id="GO:0009002">
    <property type="term" value="F:serine-type D-Ala-D-Ala carboxypeptidase activity"/>
    <property type="evidence" value="ECO:0007669"/>
    <property type="project" value="UniProtKB-EC"/>
</dbReference>
<evidence type="ECO:0000256" key="6">
    <source>
        <dbReference type="ARBA" id="ARBA00022670"/>
    </source>
</evidence>
<dbReference type="PRINTS" id="PR00725">
    <property type="entry name" value="DADACBPTASE1"/>
</dbReference>
<evidence type="ECO:0000256" key="7">
    <source>
        <dbReference type="ARBA" id="ARBA00022729"/>
    </source>
</evidence>
<dbReference type="InterPro" id="IPR018044">
    <property type="entry name" value="Peptidase_S11"/>
</dbReference>
<dbReference type="EC" id="3.4.16.4" evidence="4"/>
<evidence type="ECO:0000313" key="19">
    <source>
        <dbReference type="EMBL" id="QEC49937.1"/>
    </source>
</evidence>
<evidence type="ECO:0000256" key="8">
    <source>
        <dbReference type="ARBA" id="ARBA00022801"/>
    </source>
</evidence>
<evidence type="ECO:0000256" key="13">
    <source>
        <dbReference type="PIRSR" id="PIRSR618044-1"/>
    </source>
</evidence>
<evidence type="ECO:0000256" key="15">
    <source>
        <dbReference type="RuleBase" id="RU004016"/>
    </source>
</evidence>
<comment type="similarity">
    <text evidence="3 15">Belongs to the peptidase S11 family.</text>
</comment>
<keyword evidence="5 19" id="KW-0121">Carboxypeptidase</keyword>
<reference evidence="19 20" key="1">
    <citation type="journal article" date="2018" name="J. Microbiol.">
        <title>Baekduia soli gen. nov., sp. nov., a novel bacterium isolated from the soil of Baekdu Mountain and proposal of a novel family name, Baekduiaceae fam. nov.</title>
        <authorList>
            <person name="An D.S."/>
            <person name="Siddiqi M.Z."/>
            <person name="Kim K.H."/>
            <person name="Yu H.S."/>
            <person name="Im W.T."/>
        </authorList>
    </citation>
    <scope>NUCLEOTIDE SEQUENCE [LARGE SCALE GENOMIC DNA]</scope>
    <source>
        <strain evidence="19 20">BR7-21</strain>
    </source>
</reference>
<comment type="pathway">
    <text evidence="2">Cell wall biogenesis; peptidoglycan biosynthesis.</text>
</comment>
<evidence type="ECO:0000256" key="17">
    <source>
        <dbReference type="SAM" id="SignalP"/>
    </source>
</evidence>
<dbReference type="AlphaFoldDB" id="A0A5B8UA80"/>
<evidence type="ECO:0000256" key="3">
    <source>
        <dbReference type="ARBA" id="ARBA00007164"/>
    </source>
</evidence>
<keyword evidence="10" id="KW-0573">Peptidoglycan synthesis</keyword>
<evidence type="ECO:0000256" key="14">
    <source>
        <dbReference type="PIRSR" id="PIRSR618044-2"/>
    </source>
</evidence>
<evidence type="ECO:0000256" key="11">
    <source>
        <dbReference type="ARBA" id="ARBA00023316"/>
    </source>
</evidence>
<dbReference type="InterPro" id="IPR012907">
    <property type="entry name" value="Peptidase_S11_C"/>
</dbReference>
<evidence type="ECO:0000256" key="10">
    <source>
        <dbReference type="ARBA" id="ARBA00022984"/>
    </source>
</evidence>
<keyword evidence="20" id="KW-1185">Reference proteome</keyword>
<sequence>MSRRAPVLLRAAVTALLLAVLTVVPSAASAARAPAPPAVRAPAAILVEPATGDVVFQRGAHQRRPIASTTKLMTALVTLEHASLDDVMTTVAYRAAPAESVAGFRAGEKVTVRDLLRALLVTSANDAAATLAQRVAGSRPAFVRMMNARARQLGLTDTHYDNPIGLDGPSNYSSVTDLVKLTLILRRNAFFRETTDLARVTLRSGAHPRTFPNRNMLVRTVPAVNGVKTGHTNRAGYILVGSASRDGITVVSAVLDEPSEAARDSDSLNLLRYGLDRYHLVTAVRSGQVLGHAGLAHRSEQVDLVAGTTVRRTARRGDKLVVRLSGAPTELDGPLAKGARVGTVLVVQRGRTVARIPLVTARPVDAATFLDRLRDWLDRPVTLLLLGAFALCSLYLVLLRRRAVRRRQARRRGAPVA</sequence>
<dbReference type="KEGG" id="bsol:FSW04_21795"/>
<dbReference type="GO" id="GO:0009252">
    <property type="term" value="P:peptidoglycan biosynthetic process"/>
    <property type="evidence" value="ECO:0007669"/>
    <property type="project" value="UniProtKB-UniPathway"/>
</dbReference>
<dbReference type="EMBL" id="CP042430">
    <property type="protein sequence ID" value="QEC49937.1"/>
    <property type="molecule type" value="Genomic_DNA"/>
</dbReference>
<dbReference type="Gene3D" id="3.40.710.10">
    <property type="entry name" value="DD-peptidase/beta-lactamase superfamily"/>
    <property type="match status" value="1"/>
</dbReference>
<evidence type="ECO:0000256" key="5">
    <source>
        <dbReference type="ARBA" id="ARBA00022645"/>
    </source>
</evidence>
<protein>
    <recommendedName>
        <fullName evidence="4">serine-type D-Ala-D-Ala carboxypeptidase</fullName>
        <ecNumber evidence="4">3.4.16.4</ecNumber>
    </recommendedName>
</protein>
<gene>
    <name evidence="19" type="ORF">FSW04_21795</name>
</gene>
<feature type="active site" description="Acyl-ester intermediate" evidence="13">
    <location>
        <position position="68"/>
    </location>
</feature>
<evidence type="ECO:0000256" key="1">
    <source>
        <dbReference type="ARBA" id="ARBA00003217"/>
    </source>
</evidence>
<keyword evidence="7 17" id="KW-0732">Signal</keyword>
<feature type="signal peptide" evidence="17">
    <location>
        <begin position="1"/>
        <end position="30"/>
    </location>
</feature>
<keyword evidence="16" id="KW-1133">Transmembrane helix</keyword>
<feature type="transmembrane region" description="Helical" evidence="16">
    <location>
        <begin position="381"/>
        <end position="399"/>
    </location>
</feature>
<feature type="active site" evidence="13">
    <location>
        <position position="123"/>
    </location>
</feature>
<dbReference type="UniPathway" id="UPA00219"/>
<evidence type="ECO:0000256" key="9">
    <source>
        <dbReference type="ARBA" id="ARBA00022960"/>
    </source>
</evidence>
<dbReference type="Proteomes" id="UP000321805">
    <property type="component" value="Chromosome"/>
</dbReference>
<comment type="catalytic activity">
    <reaction evidence="12">
        <text>Preferential cleavage: (Ac)2-L-Lys-D-Ala-|-D-Ala. Also transpeptidation of peptidyl-alanyl moieties that are N-acyl substituents of D-alanine.</text>
        <dbReference type="EC" id="3.4.16.4"/>
    </reaction>
</comment>
<evidence type="ECO:0000256" key="2">
    <source>
        <dbReference type="ARBA" id="ARBA00004752"/>
    </source>
</evidence>
<dbReference type="GO" id="GO:0006508">
    <property type="term" value="P:proteolysis"/>
    <property type="evidence" value="ECO:0007669"/>
    <property type="project" value="UniProtKB-KW"/>
</dbReference>
<evidence type="ECO:0000256" key="4">
    <source>
        <dbReference type="ARBA" id="ARBA00012448"/>
    </source>
</evidence>
<dbReference type="InterPro" id="IPR037167">
    <property type="entry name" value="Peptidase_S11_C_sf"/>
</dbReference>
<accession>A0A5B8UA80</accession>
<dbReference type="PANTHER" id="PTHR21581:SF33">
    <property type="entry name" value="D-ALANYL-D-ALANINE CARBOXYPEPTIDASE DACB"/>
    <property type="match status" value="1"/>
</dbReference>
<comment type="function">
    <text evidence="1">Removes C-terminal D-alanyl residues from sugar-peptide cell wall precursors.</text>
</comment>
<organism evidence="19 20">
    <name type="scientific">Baekduia soli</name>
    <dbReference type="NCBI Taxonomy" id="496014"/>
    <lineage>
        <taxon>Bacteria</taxon>
        <taxon>Bacillati</taxon>
        <taxon>Actinomycetota</taxon>
        <taxon>Thermoleophilia</taxon>
        <taxon>Solirubrobacterales</taxon>
        <taxon>Baekduiaceae</taxon>
        <taxon>Baekduia</taxon>
    </lineage>
</organism>
<name>A0A5B8UA80_9ACTN</name>
<feature type="chain" id="PRO_5022925493" description="serine-type D-Ala-D-Ala carboxypeptidase" evidence="17">
    <location>
        <begin position="31"/>
        <end position="417"/>
    </location>
</feature>
<dbReference type="SMART" id="SM00936">
    <property type="entry name" value="PBP5_C"/>
    <property type="match status" value="1"/>
</dbReference>
<dbReference type="GO" id="GO:0071555">
    <property type="term" value="P:cell wall organization"/>
    <property type="evidence" value="ECO:0007669"/>
    <property type="project" value="UniProtKB-KW"/>
</dbReference>
<evidence type="ECO:0000313" key="20">
    <source>
        <dbReference type="Proteomes" id="UP000321805"/>
    </source>
</evidence>
<keyword evidence="9" id="KW-0133">Cell shape</keyword>
<feature type="domain" description="Peptidase S11 D-Ala-D-Ala carboxypeptidase A C-terminal" evidence="18">
    <location>
        <begin position="278"/>
        <end position="366"/>
    </location>
</feature>
<keyword evidence="16" id="KW-0812">Transmembrane</keyword>
<proteinExistence type="inferred from homology"/>
<dbReference type="RefSeq" id="WP_146922302.1">
    <property type="nucleotide sequence ID" value="NZ_CP042430.1"/>
</dbReference>
<keyword evidence="11" id="KW-0961">Cell wall biogenesis/degradation</keyword>
<dbReference type="OrthoDB" id="3530815at2"/>
<keyword evidence="16" id="KW-0472">Membrane</keyword>
<feature type="binding site" evidence="14">
    <location>
        <position position="228"/>
    </location>
    <ligand>
        <name>substrate</name>
    </ligand>
</feature>
<dbReference type="InterPro" id="IPR015956">
    <property type="entry name" value="Peniciliin-bd_prot_C_sf"/>
</dbReference>
<dbReference type="SUPFAM" id="SSF69189">
    <property type="entry name" value="Penicillin-binding protein associated domain"/>
    <property type="match status" value="1"/>
</dbReference>